<reference evidence="2" key="1">
    <citation type="journal article" date="2023" name="Nat. Plants">
        <title>Single-cell RNA sequencing provides a high-resolution roadmap for understanding the multicellular compartmentation of specialized metabolism.</title>
        <authorList>
            <person name="Sun S."/>
            <person name="Shen X."/>
            <person name="Li Y."/>
            <person name="Li Y."/>
            <person name="Wang S."/>
            <person name="Li R."/>
            <person name="Zhang H."/>
            <person name="Shen G."/>
            <person name="Guo B."/>
            <person name="Wei J."/>
            <person name="Xu J."/>
            <person name="St-Pierre B."/>
            <person name="Chen S."/>
            <person name="Sun C."/>
        </authorList>
    </citation>
    <scope>NUCLEOTIDE SEQUENCE [LARGE SCALE GENOMIC DNA]</scope>
</reference>
<gene>
    <name evidence="1" type="ORF">M9H77_09002</name>
</gene>
<accession>A0ACC0BZA8</accession>
<dbReference type="Proteomes" id="UP001060085">
    <property type="component" value="Linkage Group LG02"/>
</dbReference>
<dbReference type="EMBL" id="CM044702">
    <property type="protein sequence ID" value="KAI5678052.1"/>
    <property type="molecule type" value="Genomic_DNA"/>
</dbReference>
<evidence type="ECO:0000313" key="2">
    <source>
        <dbReference type="Proteomes" id="UP001060085"/>
    </source>
</evidence>
<name>A0ACC0BZA8_CATRO</name>
<organism evidence="1 2">
    <name type="scientific">Catharanthus roseus</name>
    <name type="common">Madagascar periwinkle</name>
    <name type="synonym">Vinca rosea</name>
    <dbReference type="NCBI Taxonomy" id="4058"/>
    <lineage>
        <taxon>Eukaryota</taxon>
        <taxon>Viridiplantae</taxon>
        <taxon>Streptophyta</taxon>
        <taxon>Embryophyta</taxon>
        <taxon>Tracheophyta</taxon>
        <taxon>Spermatophyta</taxon>
        <taxon>Magnoliopsida</taxon>
        <taxon>eudicotyledons</taxon>
        <taxon>Gunneridae</taxon>
        <taxon>Pentapetalae</taxon>
        <taxon>asterids</taxon>
        <taxon>lamiids</taxon>
        <taxon>Gentianales</taxon>
        <taxon>Apocynaceae</taxon>
        <taxon>Rauvolfioideae</taxon>
        <taxon>Vinceae</taxon>
        <taxon>Catharanthinae</taxon>
        <taxon>Catharanthus</taxon>
    </lineage>
</organism>
<comment type="caution">
    <text evidence="1">The sequence shown here is derived from an EMBL/GenBank/DDBJ whole genome shotgun (WGS) entry which is preliminary data.</text>
</comment>
<proteinExistence type="predicted"/>
<protein>
    <submittedName>
        <fullName evidence="1">Uncharacterized protein</fullName>
    </submittedName>
</protein>
<evidence type="ECO:0000313" key="1">
    <source>
        <dbReference type="EMBL" id="KAI5678052.1"/>
    </source>
</evidence>
<sequence length="127" mass="14450">MVLENDDEGSRGTNCLNDILGFEGLNLEEEHEQAAIGNNSQTGEESEADDGEKGYRVKFPIFRPEIDGENPRFMYRLIFERKRLTDAIIEHKVKLGKKIGTLKLDPVRVTSKCKGEIVHGNYTQKRL</sequence>
<keyword evidence="2" id="KW-1185">Reference proteome</keyword>